<dbReference type="InterPro" id="IPR000184">
    <property type="entry name" value="Bac_surfAg_D15"/>
</dbReference>
<proteinExistence type="predicted"/>
<dbReference type="PANTHER" id="PTHR12815:SF47">
    <property type="entry name" value="TRANSLOCATION AND ASSEMBLY MODULE SUBUNIT TAMA"/>
    <property type="match status" value="1"/>
</dbReference>
<dbReference type="Pfam" id="PF01103">
    <property type="entry name" value="Omp85"/>
    <property type="match status" value="1"/>
</dbReference>
<keyword evidence="3" id="KW-0812">Transmembrane</keyword>
<evidence type="ECO:0000256" key="3">
    <source>
        <dbReference type="ARBA" id="ARBA00022692"/>
    </source>
</evidence>
<dbReference type="PANTHER" id="PTHR12815">
    <property type="entry name" value="SORTING AND ASSEMBLY MACHINERY SAMM50 PROTEIN FAMILY MEMBER"/>
    <property type="match status" value="1"/>
</dbReference>
<evidence type="ECO:0000256" key="4">
    <source>
        <dbReference type="ARBA" id="ARBA00022729"/>
    </source>
</evidence>
<evidence type="ECO:0000256" key="1">
    <source>
        <dbReference type="ARBA" id="ARBA00004370"/>
    </source>
</evidence>
<keyword evidence="10" id="KW-1185">Reference proteome</keyword>
<keyword evidence="6" id="KW-0998">Cell outer membrane</keyword>
<dbReference type="Gene3D" id="3.10.20.310">
    <property type="entry name" value="membrane protein fhac"/>
    <property type="match status" value="1"/>
</dbReference>
<dbReference type="InterPro" id="IPR034746">
    <property type="entry name" value="POTRA"/>
</dbReference>
<evidence type="ECO:0000256" key="2">
    <source>
        <dbReference type="ARBA" id="ARBA00022452"/>
    </source>
</evidence>
<dbReference type="InterPro" id="IPR010827">
    <property type="entry name" value="BamA/TamA_POTRA"/>
</dbReference>
<comment type="caution">
    <text evidence="9">The sequence shown here is derived from an EMBL/GenBank/DDBJ whole genome shotgun (WGS) entry which is preliminary data.</text>
</comment>
<dbReference type="Gene3D" id="2.40.160.50">
    <property type="entry name" value="membrane protein fhac: a member of the omp85/tpsb transporter family"/>
    <property type="match status" value="1"/>
</dbReference>
<organism evidence="9 10">
    <name type="scientific">Ottowia thiooxydans</name>
    <dbReference type="NCBI Taxonomy" id="219182"/>
    <lineage>
        <taxon>Bacteria</taxon>
        <taxon>Pseudomonadati</taxon>
        <taxon>Pseudomonadota</taxon>
        <taxon>Betaproteobacteria</taxon>
        <taxon>Burkholderiales</taxon>
        <taxon>Comamonadaceae</taxon>
        <taxon>Ottowia</taxon>
    </lineage>
</organism>
<dbReference type="InterPro" id="IPR039910">
    <property type="entry name" value="D15-like"/>
</dbReference>
<evidence type="ECO:0000256" key="7">
    <source>
        <dbReference type="SAM" id="MobiDB-lite"/>
    </source>
</evidence>
<gene>
    <name evidence="9" type="ORF">ABIE13_004497</name>
</gene>
<keyword evidence="5" id="KW-0472">Membrane</keyword>
<dbReference type="Proteomes" id="UP001549320">
    <property type="component" value="Unassembled WGS sequence"/>
</dbReference>
<evidence type="ECO:0000313" key="10">
    <source>
        <dbReference type="Proteomes" id="UP001549320"/>
    </source>
</evidence>
<dbReference type="EMBL" id="JBEPSH010000009">
    <property type="protein sequence ID" value="MET4579369.1"/>
    <property type="molecule type" value="Genomic_DNA"/>
</dbReference>
<dbReference type="Pfam" id="PF07244">
    <property type="entry name" value="POTRA"/>
    <property type="match status" value="1"/>
</dbReference>
<evidence type="ECO:0000256" key="6">
    <source>
        <dbReference type="ARBA" id="ARBA00023237"/>
    </source>
</evidence>
<sequence>MRLSGSFSGCGDFLNIDLMQFRFLLGDPDFAAHRWTRFWRVGTLCACAWLASGQTMAQMAPVPPPEQTPSAGPSPLSEPPAQPESPPVVTPQGAVGATGDTPAVKAFEIEVRAPDSVRSLIERHNELQRFQAITDLEGAELERLLVLSERNLRELLGTQGYFNPRIQITREEPSGSRPTIVMEVEPGEPTVIGKVVIDFEGDMAQSSDSGTVEQRDEIRSSWKLQTGDRFTQDSWSGAKTDALRLLVARRYPAGKVGYSLADVDPAVDLAHLRVQLDSGPLYRLGPLKVTGTERYDPVLVPRLARLQPGDIYDQRKLNDAQYRLTSSGYYDSATVFIDPEDNPEAVPVQIQVTEAKLQKVVLGGGFSTDGGPRLSLEYRHNRVPGIGWRAITKMQIEQKHSYLQTDWQSIPGENGWRWGALAKIDRLDDKNLVTVSQQLRFGRSRNDDRFDRNMYVQLDRAQVSERDGAQLTDARSGDGSALSVNYIWTGRYFDSLPFPSRGYGLGAELGGGYTLEGVRKPFLRGVARWLGIVPLGEGGGASRLALRAESGAVVTNSGARVPSALLFRTGGDNTVRGYAYRAIGIDYPDSVIGPGRYMAIGSIEWQRPILQDRLPGVLEHTVFLDFGDVADKPKDLHPRLGIGTGVRLKTPVGPMQLDLAYGLKTRKVRLHLSVGFVF</sequence>
<evidence type="ECO:0000313" key="9">
    <source>
        <dbReference type="EMBL" id="MET4579369.1"/>
    </source>
</evidence>
<name>A0ABV2QEA0_9BURK</name>
<reference evidence="9 10" key="1">
    <citation type="submission" date="2024-06" db="EMBL/GenBank/DDBJ databases">
        <title>Sorghum-associated microbial communities from plants grown in Nebraska, USA.</title>
        <authorList>
            <person name="Schachtman D."/>
        </authorList>
    </citation>
    <scope>NUCLEOTIDE SEQUENCE [LARGE SCALE GENOMIC DNA]</scope>
    <source>
        <strain evidence="9 10">2709</strain>
    </source>
</reference>
<protein>
    <submittedName>
        <fullName evidence="9">Translocation and assembly module TamA</fullName>
    </submittedName>
</protein>
<keyword evidence="2" id="KW-1134">Transmembrane beta strand</keyword>
<accession>A0ABV2QEA0</accession>
<feature type="region of interest" description="Disordered" evidence="7">
    <location>
        <begin position="58"/>
        <end position="99"/>
    </location>
</feature>
<evidence type="ECO:0000259" key="8">
    <source>
        <dbReference type="PROSITE" id="PS51779"/>
    </source>
</evidence>
<keyword evidence="4" id="KW-0732">Signal</keyword>
<evidence type="ECO:0000256" key="5">
    <source>
        <dbReference type="ARBA" id="ARBA00023136"/>
    </source>
</evidence>
<feature type="domain" description="POTRA" evidence="8">
    <location>
        <begin position="282"/>
        <end position="355"/>
    </location>
</feature>
<comment type="subcellular location">
    <subcellularLocation>
        <location evidence="1">Membrane</location>
    </subcellularLocation>
</comment>
<feature type="compositionally biased region" description="Pro residues" evidence="7">
    <location>
        <begin position="76"/>
        <end position="89"/>
    </location>
</feature>
<dbReference type="PROSITE" id="PS51779">
    <property type="entry name" value="POTRA"/>
    <property type="match status" value="1"/>
</dbReference>